<keyword evidence="7" id="KW-0732">Signal</keyword>
<evidence type="ECO:0000256" key="3">
    <source>
        <dbReference type="ARBA" id="ARBA00023008"/>
    </source>
</evidence>
<dbReference type="PANTHER" id="PTHR36575">
    <property type="entry name" value="BINDING PROTEIN, PUTATIVE (AFU_ORTHOLOGUE AFUA_1G14430)-RELATED"/>
    <property type="match status" value="1"/>
</dbReference>
<evidence type="ECO:0000256" key="6">
    <source>
        <dbReference type="ARBA" id="ARBA00034311"/>
    </source>
</evidence>
<feature type="domain" description="Chitin-binding type-4" evidence="8">
    <location>
        <begin position="183"/>
        <end position="368"/>
    </location>
</feature>
<dbReference type="GO" id="GO:0046872">
    <property type="term" value="F:metal ion binding"/>
    <property type="evidence" value="ECO:0007669"/>
    <property type="project" value="UniProtKB-KW"/>
</dbReference>
<organism evidence="9 10">
    <name type="scientific">Photinus pyralis</name>
    <name type="common">Common eastern firefly</name>
    <name type="synonym">Lampyris pyralis</name>
    <dbReference type="NCBI Taxonomy" id="7054"/>
    <lineage>
        <taxon>Eukaryota</taxon>
        <taxon>Metazoa</taxon>
        <taxon>Ecdysozoa</taxon>
        <taxon>Arthropoda</taxon>
        <taxon>Hexapoda</taxon>
        <taxon>Insecta</taxon>
        <taxon>Pterygota</taxon>
        <taxon>Neoptera</taxon>
        <taxon>Endopterygota</taxon>
        <taxon>Coleoptera</taxon>
        <taxon>Polyphaga</taxon>
        <taxon>Elateriformia</taxon>
        <taxon>Elateroidea</taxon>
        <taxon>Lampyridae</taxon>
        <taxon>Lampyrinae</taxon>
        <taxon>Photinus</taxon>
    </lineage>
</organism>
<dbReference type="PANTHER" id="PTHR36575:SF2">
    <property type="entry name" value="CHITIN-BINDING TYPE-4 DOMAIN-CONTAINING PROTEIN-RELATED"/>
    <property type="match status" value="1"/>
</dbReference>
<keyword evidence="4" id="KW-1015">Disulfide bond</keyword>
<dbReference type="InterPro" id="IPR052282">
    <property type="entry name" value="Starch-active_LPMO"/>
</dbReference>
<evidence type="ECO:0000259" key="8">
    <source>
        <dbReference type="Pfam" id="PF03067"/>
    </source>
</evidence>
<evidence type="ECO:0000313" key="9">
    <source>
        <dbReference type="EMBL" id="KAB0799027.1"/>
    </source>
</evidence>
<dbReference type="AlphaFoldDB" id="A0A5N4ANX2"/>
<evidence type="ECO:0000256" key="4">
    <source>
        <dbReference type="ARBA" id="ARBA00023157"/>
    </source>
</evidence>
<dbReference type="InParanoid" id="A0A5N4ANX2"/>
<comment type="caution">
    <text evidence="9">The sequence shown here is derived from an EMBL/GenBank/DDBJ whole genome shotgun (WGS) entry which is preliminary data.</text>
</comment>
<evidence type="ECO:0000256" key="5">
    <source>
        <dbReference type="ARBA" id="ARBA00023180"/>
    </source>
</evidence>
<keyword evidence="2" id="KW-0479">Metal-binding</keyword>
<dbReference type="EMBL" id="VVIM01000005">
    <property type="protein sequence ID" value="KAB0799027.1"/>
    <property type="molecule type" value="Genomic_DNA"/>
</dbReference>
<feature type="signal peptide" evidence="7">
    <location>
        <begin position="1"/>
        <end position="19"/>
    </location>
</feature>
<evidence type="ECO:0000256" key="2">
    <source>
        <dbReference type="ARBA" id="ARBA00022723"/>
    </source>
</evidence>
<dbReference type="Proteomes" id="UP000327044">
    <property type="component" value="Unassembled WGS sequence"/>
</dbReference>
<keyword evidence="10" id="KW-1185">Reference proteome</keyword>
<name>A0A5N4ANX2_PHOPY</name>
<gene>
    <name evidence="9" type="ORF">PPYR_06907</name>
</gene>
<feature type="domain" description="Chitin-binding type-4" evidence="8">
    <location>
        <begin position="20"/>
        <end position="176"/>
    </location>
</feature>
<comment type="similarity">
    <text evidence="6">Belongs to the polysaccharide monooxygenase AA13 family.</text>
</comment>
<evidence type="ECO:0000256" key="7">
    <source>
        <dbReference type="SAM" id="SignalP"/>
    </source>
</evidence>
<comment type="cofactor">
    <cofactor evidence="1">
        <name>Cu(2+)</name>
        <dbReference type="ChEBI" id="CHEBI:29036"/>
    </cofactor>
</comment>
<evidence type="ECO:0000313" key="10">
    <source>
        <dbReference type="Proteomes" id="UP000327044"/>
    </source>
</evidence>
<dbReference type="InterPro" id="IPR004302">
    <property type="entry name" value="Cellulose/chitin-bd_N"/>
</dbReference>
<sequence length="371" mass="41165">MAISLLAVLVLFSLDSVLGHGMMINPAGRSSRWRFNSTAPPNYNDMELFCGGFGAQWLIHGGKCGVCGDNYSDPVPRSNENTGYYGQGVIVAEYQAESIINVTVRLTQNHRGTFTFGLCELVNLTKPETEDCFKTLLFADGSEKAEVEPGNKDFYYRIQLPTGFKCDNCVLRWHYRTGQVLGHGMMMDPINRSSLWRQNPSFPPNYEDNENFCGGFSVQWQVHGGKCGVCGDNYGDAVPRENENTGKYGLGYVVNRYPSGSVISVTIKLTANHKGTFSYSLCKLEDSTKPEDDSCFQQLRFADGSETFVVDSNLFDATNLVQLPDNLVCERCVLRWHYRTGNNWGECGNGTGALGCGPQETFRSCSDIAIY</sequence>
<accession>A0A5N4ANX2</accession>
<feature type="chain" id="PRO_5024352853" description="Chitin-binding type-4 domain-containing protein" evidence="7">
    <location>
        <begin position="20"/>
        <end position="371"/>
    </location>
</feature>
<evidence type="ECO:0000256" key="1">
    <source>
        <dbReference type="ARBA" id="ARBA00001973"/>
    </source>
</evidence>
<keyword evidence="3" id="KW-0186">Copper</keyword>
<proteinExistence type="inferred from homology"/>
<protein>
    <recommendedName>
        <fullName evidence="8">Chitin-binding type-4 domain-containing protein</fullName>
    </recommendedName>
</protein>
<reference evidence="9 10" key="1">
    <citation type="journal article" date="2018" name="Elife">
        <title>Firefly genomes illuminate parallel origins of bioluminescence in beetles.</title>
        <authorList>
            <person name="Fallon T.R."/>
            <person name="Lower S.E."/>
            <person name="Chang C.H."/>
            <person name="Bessho-Uehara M."/>
            <person name="Martin G.J."/>
            <person name="Bewick A.J."/>
            <person name="Behringer M."/>
            <person name="Debat H.J."/>
            <person name="Wong I."/>
            <person name="Day J.C."/>
            <person name="Suvorov A."/>
            <person name="Silva C.J."/>
            <person name="Stanger-Hall K.F."/>
            <person name="Hall D.W."/>
            <person name="Schmitz R.J."/>
            <person name="Nelson D.R."/>
            <person name="Lewis S.M."/>
            <person name="Shigenobu S."/>
            <person name="Bybee S.M."/>
            <person name="Larracuente A.M."/>
            <person name="Oba Y."/>
            <person name="Weng J.K."/>
        </authorList>
    </citation>
    <scope>NUCLEOTIDE SEQUENCE [LARGE SCALE GENOMIC DNA]</scope>
    <source>
        <strain evidence="9">1611_PpyrPB1</strain>
        <tissue evidence="9">Whole body</tissue>
    </source>
</reference>
<dbReference type="Pfam" id="PF03067">
    <property type="entry name" value="LPMO_10"/>
    <property type="match status" value="2"/>
</dbReference>
<keyword evidence="5" id="KW-0325">Glycoprotein</keyword>